<evidence type="ECO:0000313" key="3">
    <source>
        <dbReference type="Proteomes" id="UP000770717"/>
    </source>
</evidence>
<comment type="caution">
    <text evidence="2">The sequence shown here is derived from an EMBL/GenBank/DDBJ whole genome shotgun (WGS) entry which is preliminary data.</text>
</comment>
<name>A0A8J6EC10_ELECQ</name>
<sequence>MFKNYSLLSVTQQIRKRRRRSGERTGRKTRQKFKISKNNSEDTNSNDEAIKLGIFNISGYMLKKRSGITIQGLVLKSIKRA</sequence>
<evidence type="ECO:0000256" key="1">
    <source>
        <dbReference type="SAM" id="MobiDB-lite"/>
    </source>
</evidence>
<dbReference type="Proteomes" id="UP000770717">
    <property type="component" value="Unassembled WGS sequence"/>
</dbReference>
<accession>A0A8J6EC10</accession>
<dbReference type="EMBL" id="WNTK01012205">
    <property type="protein sequence ID" value="KAG9462296.1"/>
    <property type="molecule type" value="Genomic_DNA"/>
</dbReference>
<keyword evidence="3" id="KW-1185">Reference proteome</keyword>
<reference evidence="2" key="1">
    <citation type="thesis" date="2020" institute="ProQuest LLC" country="789 East Eisenhower Parkway, Ann Arbor, MI, USA">
        <title>Comparative Genomics and Chromosome Evolution.</title>
        <authorList>
            <person name="Mudd A.B."/>
        </authorList>
    </citation>
    <scope>NUCLEOTIDE SEQUENCE</scope>
    <source>
        <strain evidence="2">HN-11 Male</strain>
        <tissue evidence="2">Kidney and liver</tissue>
    </source>
</reference>
<evidence type="ECO:0000313" key="2">
    <source>
        <dbReference type="EMBL" id="KAG9462296.1"/>
    </source>
</evidence>
<dbReference type="AlphaFoldDB" id="A0A8J6EC10"/>
<feature type="region of interest" description="Disordered" evidence="1">
    <location>
        <begin position="12"/>
        <end position="45"/>
    </location>
</feature>
<protein>
    <submittedName>
        <fullName evidence="2">Uncharacterized protein</fullName>
    </submittedName>
</protein>
<organism evidence="2 3">
    <name type="scientific">Eleutherodactylus coqui</name>
    <name type="common">Puerto Rican coqui</name>
    <dbReference type="NCBI Taxonomy" id="57060"/>
    <lineage>
        <taxon>Eukaryota</taxon>
        <taxon>Metazoa</taxon>
        <taxon>Chordata</taxon>
        <taxon>Craniata</taxon>
        <taxon>Vertebrata</taxon>
        <taxon>Euteleostomi</taxon>
        <taxon>Amphibia</taxon>
        <taxon>Batrachia</taxon>
        <taxon>Anura</taxon>
        <taxon>Neobatrachia</taxon>
        <taxon>Hyloidea</taxon>
        <taxon>Eleutherodactylidae</taxon>
        <taxon>Eleutherodactylinae</taxon>
        <taxon>Eleutherodactylus</taxon>
        <taxon>Eleutherodactylus</taxon>
    </lineage>
</organism>
<gene>
    <name evidence="2" type="ORF">GDO78_014439</name>
</gene>
<proteinExistence type="predicted"/>
<feature type="compositionally biased region" description="Basic residues" evidence="1">
    <location>
        <begin position="14"/>
        <end position="35"/>
    </location>
</feature>
<feature type="compositionally biased region" description="Polar residues" evidence="1">
    <location>
        <begin position="36"/>
        <end position="45"/>
    </location>
</feature>